<dbReference type="NCBIfam" id="NF003417">
    <property type="entry name" value="PRK04813.1"/>
    <property type="match status" value="4"/>
</dbReference>
<feature type="compositionally biased region" description="Polar residues" evidence="6">
    <location>
        <begin position="7031"/>
        <end position="7042"/>
    </location>
</feature>
<dbReference type="InterPro" id="IPR001242">
    <property type="entry name" value="Condensation_dom"/>
</dbReference>
<feature type="region of interest" description="Disordered" evidence="6">
    <location>
        <begin position="6487"/>
        <end position="6508"/>
    </location>
</feature>
<reference evidence="8 9" key="1">
    <citation type="journal article" date="2012" name="PLoS Pathog.">
        <title>Diverse lifestyles and strategies of plant pathogenesis encoded in the genomes of eighteen Dothideomycetes fungi.</title>
        <authorList>
            <person name="Ohm R.A."/>
            <person name="Feau N."/>
            <person name="Henrissat B."/>
            <person name="Schoch C.L."/>
            <person name="Horwitz B.A."/>
            <person name="Barry K.W."/>
            <person name="Condon B.J."/>
            <person name="Copeland A.C."/>
            <person name="Dhillon B."/>
            <person name="Glaser F."/>
            <person name="Hesse C.N."/>
            <person name="Kosti I."/>
            <person name="LaButti K."/>
            <person name="Lindquist E.A."/>
            <person name="Lucas S."/>
            <person name="Salamov A.A."/>
            <person name="Bradshaw R.E."/>
            <person name="Ciuffetti L."/>
            <person name="Hamelin R.C."/>
            <person name="Kema G.H.J."/>
            <person name="Lawrence C."/>
            <person name="Scott J.A."/>
            <person name="Spatafora J.W."/>
            <person name="Turgeon B.G."/>
            <person name="de Wit P.J.G.M."/>
            <person name="Zhong S."/>
            <person name="Goodwin S.B."/>
            <person name="Grigoriev I.V."/>
        </authorList>
    </citation>
    <scope>NUCLEOTIDE SEQUENCE [LARGE SCALE GENOMIC DNA]</scope>
    <source>
        <strain evidence="9">28A</strain>
    </source>
</reference>
<dbReference type="FunFam" id="3.30.559.30:FF:000002">
    <property type="entry name" value="Nonribosomal peptide synthase Pes1"/>
    <property type="match status" value="3"/>
</dbReference>
<comment type="similarity">
    <text evidence="5">Belongs to the NRP synthetase family.</text>
</comment>
<dbReference type="FunFam" id="1.10.1200.10:FF:000005">
    <property type="entry name" value="Nonribosomal peptide synthetase 1"/>
    <property type="match status" value="3"/>
</dbReference>
<dbReference type="Pfam" id="PF00501">
    <property type="entry name" value="AMP-binding"/>
    <property type="match status" value="4"/>
</dbReference>
<dbReference type="eggNOG" id="KOG1178">
    <property type="taxonomic scope" value="Eukaryota"/>
</dbReference>
<dbReference type="GO" id="GO:0031177">
    <property type="term" value="F:phosphopantetheine binding"/>
    <property type="evidence" value="ECO:0007669"/>
    <property type="project" value="InterPro"/>
</dbReference>
<dbReference type="Pfam" id="PF00668">
    <property type="entry name" value="Condensation"/>
    <property type="match status" value="9"/>
</dbReference>
<dbReference type="InterPro" id="IPR023213">
    <property type="entry name" value="CAT-like_dom_sf"/>
</dbReference>
<dbReference type="GO" id="GO:0016874">
    <property type="term" value="F:ligase activity"/>
    <property type="evidence" value="ECO:0007669"/>
    <property type="project" value="UniProtKB-KW"/>
</dbReference>
<accession>R0II08</accession>
<dbReference type="EMBL" id="KB908703">
    <property type="protein sequence ID" value="EOA84591.1"/>
    <property type="molecule type" value="Genomic_DNA"/>
</dbReference>
<dbReference type="FunFam" id="3.40.50.12780:FF:000014">
    <property type="entry name" value="Nonribosomal peptide synthetase 1"/>
    <property type="match status" value="4"/>
</dbReference>
<dbReference type="STRING" id="671987.R0II08"/>
<feature type="region of interest" description="Disordered" evidence="6">
    <location>
        <begin position="7027"/>
        <end position="7070"/>
    </location>
</feature>
<dbReference type="HOGENOM" id="CLU_222946_0_0_1"/>
<dbReference type="PANTHER" id="PTHR45398:SF1">
    <property type="entry name" value="ENZYME, PUTATIVE (JCVI)-RELATED"/>
    <property type="match status" value="1"/>
</dbReference>
<evidence type="ECO:0000313" key="8">
    <source>
        <dbReference type="EMBL" id="EOA84591.1"/>
    </source>
</evidence>
<dbReference type="Gene3D" id="3.30.559.30">
    <property type="entry name" value="Nonribosomal peptide synthetase, condensation domain"/>
    <property type="match status" value="9"/>
</dbReference>
<dbReference type="InterPro" id="IPR009081">
    <property type="entry name" value="PP-bd_ACP"/>
</dbReference>
<feature type="compositionally biased region" description="Basic and acidic residues" evidence="6">
    <location>
        <begin position="7160"/>
        <end position="7175"/>
    </location>
</feature>
<dbReference type="FunFam" id="3.30.300.30:FF:000015">
    <property type="entry name" value="Nonribosomal peptide synthase SidD"/>
    <property type="match status" value="4"/>
</dbReference>
<keyword evidence="2" id="KW-0596">Phosphopantetheine</keyword>
<keyword evidence="3" id="KW-0597">Phosphoprotein</keyword>
<dbReference type="Pfam" id="PF00550">
    <property type="entry name" value="PP-binding"/>
    <property type="match status" value="6"/>
</dbReference>
<keyword evidence="9" id="KW-1185">Reference proteome</keyword>
<evidence type="ECO:0000256" key="3">
    <source>
        <dbReference type="ARBA" id="ARBA00022553"/>
    </source>
</evidence>
<feature type="domain" description="Carrier" evidence="7">
    <location>
        <begin position="2617"/>
        <end position="2693"/>
    </location>
</feature>
<dbReference type="CDD" id="cd19545">
    <property type="entry name" value="FUM14_C_NRPS-like"/>
    <property type="match status" value="2"/>
</dbReference>
<dbReference type="SUPFAM" id="SSF47336">
    <property type="entry name" value="ACP-like"/>
    <property type="match status" value="6"/>
</dbReference>
<proteinExistence type="inferred from homology"/>
<dbReference type="CDD" id="cd05918">
    <property type="entry name" value="A_NRPS_SidN3_like"/>
    <property type="match status" value="4"/>
</dbReference>
<sequence>MASNANNHMEQCLQSIWAHVLNLPHVPLDQSFLSLGGDSISAMQVVGQCRKDGMSLGVQEVLRSRSIAQLATAVKDVESSSYDHQEYFDEEFDLSPIQSLYFQRPNTDGHFNQSFYLRVARKTSQNEFHAAVKQLVTRHSMLRARFSYSAQRGWQQRLTNDIDGSYRFRHLAVTSQATIDASIADTQQCLDHAAGPLFGADFFDYGTQQFAFLTGHHLVVDLVTWRLLLEELEEILKGGQLLAPALPFQKWAELQQEHAESLELSELLPEVQVPPLDFSYWGIRHQDNTYGNASHASFELDNDLSLAFLTTCHSAYSTEPVEVLLASLIQSWSQVFTDRPIPAIFNEGHGREPWDSTIDITRTVGWFTALSPILVTPSDKPTDTVRKTKDFKRRIPGNGRPYFARRCLTQDGRENFKSHWPMEILFNYLGQYQQLERADALLQPLGTMAGETGKAGGTSDFGHRTCRWGLFEISAFVFKGRLKVAFTFNRDMSHQAQILRWISECEATISNMIRGLNALDPKPTLSDFPLLPLTEASFESILDRLSTMGIPDTDIEDIYPCSSMQEGLLLSQTKDSGFYAAATLHEVVTPTPHMSCQIVAGAWQQVVNRHPALRTIFMENVGVKGLYNQIVLKQIEANIVYLEATNEQDAVKPIENQRSIPYNYGRCPNHRFTICTTADQRTFCSLDISHAIMDGHSMSLLISELRTACEGQLLLDSTPLSAYISWLGRQPEEASLDFWKSYLHGSEISSFPALDDGQGHLVEKDLVTIRMDLTSISLTDLQNFCNANGITLSNVFHTAWALTLSCYIGSKDVSFGYLTSARDSEEIEGVESIVGPLINTLVCRVNLSDASRCLLDILQDVQRDYMEALPHRHTALADVQHALQLSGGNLFNTALSYRRLPQEHTADSSGVILHQVRPIYDPTEYPVSINIEVGEETAAVDLDYWTDHLTAIQATNVANTFFRALENIFSNAKRPLFALDHLSTQHVQQICDWNIMPATINECVHEVFAHWAVRQPEAPAICAHDGEYTYAELDRVTDRLAHHLVRLGVGPEVFVPTCFDKSLFAVVAMLAVLKAGGAAVPLDATHPATALQTRLEDAGASLAMTTAARAAKFEGLVNEVIVVDDLFLQSLPAVHGPACTSVQPHNPVFVIFTSGSTGRPKGVVLEHAAIVTSAEAHGSKIGLGQNSRMLQFASYTFDNSLEEMFTTLQRGGCVCIPSEADRVNDLPGAIARLNVNMMDLTPTVAALLRPEEVPTVKRMCLGAEPLTKALVELWSQHVVLMGQYGPSEASINSAFKDFSDGRGEATNIGKAVGCVTWIVDPENRNRLMPIGCKGELLLEGPILSRGYLNDIEKTQAAFIIDPEWACAKGPTGRRLYCTGDLVQYTSDGEMMYLGRKDSQVKLHGQRIELGEIEHHLKLNLSAGAKSAVELVNFNDSIGSKALVAFLCLSDGDEVAAISDMTESLRVVAKEVEMALANALPVYYVPSVFMPVTRMPMTTSGKLDRKVLRALAAAVSESQLASFRLAGKSGRAPQGHAELTLARLWASVLKLNGGTGAVGAEDSFFRLGGDSISAMKLVTAARKDGVLLNVANVFSHPKLMDLAATAIVSSSEEVREIITDVLPFEMLAAGNRQKILELAASECGVPSNSIEDIYPCSKLQEGLIMLTNKDPGTYVIQPVYSLPTDIDLSRFKAAWKAVVATEAILRTRIVYSEQYGFIQVVIREELPWHSLSNIQDVNESTRRLPAKNGAPLTTFTLVGETTAQSFFVWTVHHAIYDGWSWKSLFEKVEKHYRNDGQDIPPVVPYSRFVKYLCSLDQRESDNFWLSQLDNITTTQFPQLPSPDHHVQTNGQLLRRLQFTRNADLEVTVPSMIRAAWGLLLAIYSGSDDVVWVETNSGREAAVPGIEAIIGPTITTAPVRLRLNRSLTVHEYLKETQRQSTQSLPYQFAGLQHIRKLSSETAIACEAQSFLGIEAADENDTNSSLWHMESSNTVGTDFINYAFIFNCKVGPHDISVESLFDDRVVDRWLVERIAQQFEFLMGQLNASSSINKKLDNVELLNPSDQGLLHTWNSQPVDIISRCIHKVIEEDQIAQRPTAPAVDAWDTGVMTYKELDERATALAYRLTALGVKRKQFIPICFDKSGWTIVAILAVLKAGAAFVPLDFESPVLRLREIIGDVGAELLLCAPQYEELCESIPCKAQVVDRETTISNKKPMLPLPLVHFNDPAYAFYTSGSTGKPKGAVVNHVHWVTSSTAFAPGWKISEASRILQFASYTFDACLIEIFTTLMNGGTVCVPDQASRTNDLVGAINKFNVNWAALTPSVVRTMTPSQVPHLETLFLVGEAMSQQDLTTWADKVTLGNGYGPTECACVATCNIMTPHTRPNNLGKVITARGWVVSRNNHHSLAPVGAVGELLLEGGAVGAGYLNNPEKTAEAFLKDVKWPAGLLYSQDPAPIRVYKTGDLVKYNEDGTMLYLGRKDFQAKVRGQRLELSEVEHKLLDDHMVQSAFASVPTKGPCAKRLVAIITLQNVLAGLSSGPNPLQILPQETASLSVANIRDSLCERLPAYMIPSLWVAIDRFPLMPSGKLDRRRALQWLEEIDQATYRMISTMGVDDAEVNSGSSVECKLQEIFAKTLNLPTSDIRLNQSFLHLGGDSIAAMQVSSQCRAQGMPISVKDIICAKSITALASMVDLSQVAEPLPEVAEYSLPFGLSPIQKVFFETVGDSYNHFNQAETLKLSRHVDEKELRTALVALVKIHPMLRGRFTRNEIGIWKQRIEQSVDNSFRLRHHRVQRLGDSALQAAFDESQASLDITNGPTFAIDLFEAEDNFSQVLTLVAHHLVIDIVSWGILLEDLQGLLNGIQPPPQSLPYHTWLQQQFLQVKQENVGSIFPAVDVPPARFDYWGMEGRPNLNGDSIGEEVQLSTRDTLLLLGAQDALETEIVDILVAALFESFRSTFPDRSTISIHNEGHGRETFNSRQDLSRTIGWFSTATPIFLPVPLDEKTDIVSTIQWVRDFRLRTSDKGRPYFAYRNLTDEGKIRFASHWPAEVLFNYVGKLQHQDRKSGIFNALTELNSLEIGDQTPRLALFDVTASVSKGAIKIAFEWNRNMNRQEEISSWVSQCRQTLVDAIDELLQVRQEQSLKNIRGLPLIYNGIDRITKALPTDVTLPDVEDIYPTSPMQQGLLFTQSKNPDLYTYQTICQVKSTDNSPVDPRGLAEAWQVVVHRHQALRTIFIDSLARNGSKDQIVIKEKAGKVQFLAGCDDQRVASVLHEQAPIDCREAAPPHRMTIAQTKAGKVWMKLEISHVINDGTSVSNMLVDLARAYAKKLSRADTGPLYSDYIEYVLSTPRDADIAYWKNYLAGIEPCFFPTLNDGKPLDRKPASVVVELRQVDPVHAFCRQNGVTLSNVLQLVWALTLHCYVGASDVSFGLVASGRDIPVNNIESAVGCFITMLCARLVFSDTTTIAELLQSLQASSTDALSHQNCSLADVQHELQLPALFNTAFTFQRRSLSRDPDQMALVYDDMEADDAGEYIVTVNADVTDDSIIVDFGYSKDKIIPTQAQNMADTYEKILQVIVGNSASELTVGNVDASTDGSLRQILGWNSELPPPINRCVHRVIHDQALTRPRMTKAVEGWDGSFTYQEFDRITDQLAAHLQSIGIKTETFVPILFEKSSWAIISMIAIMKAGGAYVPLDPKHPQSRLRELIGDVGAEIVLCSRQYQPKAAEVAKTPMIVDQRSIKKLALPASSESLAASTPDNAAYCLFTSGTTGKPKGTIISHRAFCTSAAAFTRRMNINATSRTFQFASYTFDASCIEILSALTVGATVCVPSEDDRMNNLAGAIRKLKANWSLLTPSVLGTVEPDRVPCLKTLVSGGEALPGHILKKWGASTCFINAYGPTECSVVAATAYKSTLDHKLIASEPGTIGTGSGCRLWIVHPRNHDKLMPVGTVGELVIEGPTVARGYLNEEEKTRKAFITDPAWVSTIAARVGTFEAVRMYKTGDLVRYNSDGSVSYVGRKDTQIKLNGQRVELGEIEYHVAQNLPENVQSAVELIAPSNRSTAKALAVFFAIAQPSTADEEDSEPPASADAASEELLLPLDDELRDICKNAENGLAGSLPTYMIPSIFVPVKKMPWTSAGKLDRNRLRGSVQDLTRDALAMYRLSSMANKKQPTTDVEKKILRAVCTVLNLPASSVGIDDSFIRLGGDSISSIRLIAMLQTEQLELSFVDIFKSPKLANLAKIAKRTGSAGQEEKAIEPFELLREPVKKSDVLAQAAQQCHLAEVHVQDAYPTSPLQDALITLSIKQPGAYVAQHVLALPHSVDINKFKAAWEKAVGEIDILRTRIIQLPSGDFMQVVLKEDRIEWHEAQSLQEAQAEVFQIPSHLGDRLAAYTLVSVKPKQRYLVWTLHHALYDGWSIYLMLQRVQQIYMKGASTMLQTPYARFVKYLSNRDHSISKGYWKETLTGSDAYQFPRASHVNTKSTLNGQTLQHHVKLAPHKHVDITPSNVVRAAWALVLAAYTNSSDVVFGETLAGRDVAVSGIMDACGPVLTTVPTRVRVDSGATVRDFLQAIASRVTERIPHQHYGISAIKAIGGEVAAACDFQNLLVVQTENEALNDSVWSVYDNGNQSNFFTYPLVIECKLGASTTEILFHFDADIISSWNVQRLAYQFESVLHQLQTVARVNQITVFSEQDKQLIGRWNSNEPALIEDTVPTLFLRKAASQPDATAIAAHDGELTYAELSTYASKLGKELVKLGAGPEDLIPICLDKDRWTAVAIMGVLLSGAGYVPLSPEHPVSRHQQIIHACKPSILLCSPSYTSRFEGMVKHVFGIAETSLRLLPACPLPLPQYAKSNNTCYVIFTSGSTGVPKGVVIEHRNVTSSSAAICEALHITPSSRVFQFCALVFDVSVAEILSTLLIGATVCMPSDQQRTTDLASTITSLRADWAFLTPAVANVLEGPDFVPTLKTLTVGGDAMTAEVINKWASRVKLQNGYGPTEGTIFAVTNDQVSVQRDVSNIGRALKTGRAWLTNPNNPDQLAPVGGTAELCLEGAHLAREYMNDPEKTAETFIENPTFLKEFSSVARTRIYRTGDLVHYAPDGSILYIGRRDNQIKLAGQRMELGEVESNLQADGTISQVVVQLPKAGPCAKKLTAVISFSGSTMAHAKSEWNTPLFDTDTLSLINHAKERLVELVPPYMVPIIWIAVPRIPSLASAKFDKKQVSSWLENLEDAMYQKIVQAELAADVGEINSDAVTVLRRIWAKTLDVSIEDVKPNRSWLSLGGDSITAMKLIAKCRAEGIQITLNQVLRAKSLAHLAESVKFTATLHHDEEQLDKPFNLSPVQRFYFETAGNEQNTHFNQSSTLRLSRHIEPAALKHALDEIAACHAMLRARFFKNASGEWQQLVGPVANSYNFEVHRVSTASSAISVVSDTQKSLDIRTGPVFAVNLFDIQGEQILFMAAHHLVIDLVSWGMITQDLEDLLASGNPATKPHKGLSFQAWCERQQANALDTVQQLSVRKQPLVVEPANLAFWGMDTRPNIYGDVERDDFSVSRGVTAMALQNHHVFKTDLVDIFLTAIVHSFSRVFINRKVPTIFNESHGRQVWDTSNIDLSRTVGWFTTMYPVTIPIGEDEDEVLHTLRQVKDTRAKIPDNGRPYFAHRFITEHGKQHFANHAPMEVLFNYLGHQGRSSAGKSLLQPTQFEGDDGDETSDVGVKTTRMALFEISALISDEEIQFSFMYNRHSKNQKGIRRWMAECQRTLEEIATELAKTEKPQPTMADFPLLPLESYSRLDRVLKTLPKAGIPSFDLVEDMYPCSPIQEGMILGQIKSPGSSWSTMIFEVKARRGAVDPKKIVAGWRQVVARHPALRTVFVDSVCKGGVFDQVVLKDPDSGVVICSCSDAELTAMLKSIKHSSLNGKKKPALPHQAAVIQTSSGRVVVKIIVNHAIIDGGSLAVIENDLQEAYEGRLSGEGPLYSDYIKYLRELPSDEAITYWKAKLRGVGPCYFPTTARGTGQKRQLKSFDMRFTRFSELHDLAESHNVTFANIFLTAWALVLRSYTKSSDICYGYLTSGRDVPIQNVESAVGAFLNMLVSRVKMSSSSQLLHVIERVQLDFIESTEHQHCSLAQFQHDLGLSGKSLFNTAVSIQKRSGLDEETGSTSGIEFEQLDGHDPSEFAITVNIDATRNDEGVRFTYWSDAVTDVEVKNVSALMSTILIQALSNANQTIGELDAVLNGKSKVQGRPTPPMLRPSILRSGSSISTKSISPPATPRINFPDLNPTVPSSAEAPDWSNLIRSIVSEMVPQIVSQIITQNKLPAETTSTTINQMTSQMTDMLSRKASMSHRAGNSVDIPSIPMGSTRPESVVSRRMSIVSTSESRIQTAADMVAHIGTFATDNSAKVAPDFVEKKLLSLWSELLEMVEDTIEEDHSFFQLGGDSIIAMRLVGAAREEGLSMTVADVFRNPTFADMARVVRVAGEVIDEVMSRAGGESVADGDVGEPSKHRHTGSRGRAASIWSDINSIASEFRIDQKSIAPEDPSAPAEPEVTKNDTVFNKWQGFSSIQERPSTPRKVSYKVTVPPQTVHEGVESSNHKSVSLLGDPNVDSVISKVHVFKGGISDVFPVTDFQALAITGSIMESKWMLNYFYMDGQGPLDLRKLKRAAYRTVQAFDILRTVFVPYGDRFLQVVLRKLQPEFMYEQTDDDLDTFTRGLQQRDREMGPRIGEAFIQFVVAKQKQTGNHRIFMRLSHAQYDGVCMSKILTALQDGYNGLPVSSAPSFGNFVRETAKTVTGAHEHWREVLRGSKMTEIVNHFGPSYQRAAGRSITLEGKVTAPSLKRFDITSATVAKAAWASTLARIASKADVVFGHVISGRNGSVANIENIVGPCLNMVPVRVVYRPDWTVLDLLRNIQEQQILNMPFEALGFREITRHCTEWPDWTNFSSILQHDQNAQATHQVMQLGGIEYTVSALGSQEDFADLSIHTISRPNNEMEVRLTYAPNSTITADFAQNVFDMLCANIIAFSQDPRDLLPSPSELSSQKPSTINPERVRKKSAEKQPMGLPSDTGLSRDETNSVAETLRAAWEQILHDENGLPAPIELNSDFFQLGGDIMGLAQVASILDQDGLKVRVEDLLDKSVFFDQIYILAAERKKQIAIESQNPWGERMRSKVEEKPKEKRGSSALGMFAKKIGFKRKDSSKEMKAP</sequence>
<dbReference type="InterPro" id="IPR000873">
    <property type="entry name" value="AMP-dep_synth/lig_dom"/>
</dbReference>
<dbReference type="GO" id="GO:0019748">
    <property type="term" value="P:secondary metabolic process"/>
    <property type="evidence" value="ECO:0007669"/>
    <property type="project" value="UniProtKB-ARBA"/>
</dbReference>
<feature type="region of interest" description="Disordered" evidence="6">
    <location>
        <begin position="7158"/>
        <end position="7200"/>
    </location>
</feature>
<keyword evidence="4" id="KW-0436">Ligase</keyword>
<evidence type="ECO:0000256" key="2">
    <source>
        <dbReference type="ARBA" id="ARBA00022450"/>
    </source>
</evidence>
<gene>
    <name evidence="8" type="ORF">SETTUDRAFT_179280</name>
</gene>
<evidence type="ECO:0000259" key="7">
    <source>
        <dbReference type="PROSITE" id="PS50075"/>
    </source>
</evidence>
<dbReference type="Gene3D" id="1.10.1200.10">
    <property type="entry name" value="ACP-like"/>
    <property type="match status" value="7"/>
</dbReference>
<dbReference type="PROSITE" id="PS00012">
    <property type="entry name" value="PHOSPHOPANTETHEINE"/>
    <property type="match status" value="3"/>
</dbReference>
<dbReference type="CDD" id="cd19534">
    <property type="entry name" value="E_NRPS"/>
    <property type="match status" value="3"/>
</dbReference>
<dbReference type="SUPFAM" id="SSF56801">
    <property type="entry name" value="Acetyl-CoA synthetase-like"/>
    <property type="match status" value="4"/>
</dbReference>
<dbReference type="InterPro" id="IPR020845">
    <property type="entry name" value="AMP-binding_CS"/>
</dbReference>
<dbReference type="FunFam" id="3.30.559.30:FF:000003">
    <property type="entry name" value="Nonribosomal peptide synthase SidD"/>
    <property type="match status" value="2"/>
</dbReference>
<name>R0II08_EXST2</name>
<dbReference type="InterPro" id="IPR006162">
    <property type="entry name" value="Ppantetheine_attach_site"/>
</dbReference>
<dbReference type="PROSITE" id="PS50075">
    <property type="entry name" value="CARRIER"/>
    <property type="match status" value="7"/>
</dbReference>
<reference evidence="8 9" key="2">
    <citation type="journal article" date="2013" name="PLoS Genet.">
        <title>Comparative genome structure, secondary metabolite, and effector coding capacity across Cochliobolus pathogens.</title>
        <authorList>
            <person name="Condon B.J."/>
            <person name="Leng Y."/>
            <person name="Wu D."/>
            <person name="Bushley K.E."/>
            <person name="Ohm R.A."/>
            <person name="Otillar R."/>
            <person name="Martin J."/>
            <person name="Schackwitz W."/>
            <person name="Grimwood J."/>
            <person name="MohdZainudin N."/>
            <person name="Xue C."/>
            <person name="Wang R."/>
            <person name="Manning V.A."/>
            <person name="Dhillon B."/>
            <person name="Tu Z.J."/>
            <person name="Steffenson B.J."/>
            <person name="Salamov A."/>
            <person name="Sun H."/>
            <person name="Lowry S."/>
            <person name="LaButti K."/>
            <person name="Han J."/>
            <person name="Copeland A."/>
            <person name="Lindquist E."/>
            <person name="Barry K."/>
            <person name="Schmutz J."/>
            <person name="Baker S.E."/>
            <person name="Ciuffetti L.M."/>
            <person name="Grigoriev I.V."/>
            <person name="Zhong S."/>
            <person name="Turgeon B.G."/>
        </authorList>
    </citation>
    <scope>NUCLEOTIDE SEQUENCE [LARGE SCALE GENOMIC DNA]</scope>
    <source>
        <strain evidence="9">28A</strain>
    </source>
</reference>
<dbReference type="SMART" id="SM01294">
    <property type="entry name" value="PKS_PP_betabranch"/>
    <property type="match status" value="1"/>
</dbReference>
<feature type="domain" description="Carrier" evidence="7">
    <location>
        <begin position="4171"/>
        <end position="4247"/>
    </location>
</feature>
<dbReference type="PROSITE" id="PS00455">
    <property type="entry name" value="AMP_BINDING"/>
    <property type="match status" value="2"/>
</dbReference>
<dbReference type="NCBIfam" id="TIGR01733">
    <property type="entry name" value="AA-adenyl-dom"/>
    <property type="match status" value="4"/>
</dbReference>
<feature type="domain" description="Carrier" evidence="7">
    <location>
        <begin position="4"/>
        <end position="78"/>
    </location>
</feature>
<evidence type="ECO:0000256" key="6">
    <source>
        <dbReference type="SAM" id="MobiDB-lite"/>
    </source>
</evidence>
<dbReference type="FunFam" id="3.30.559.10:FF:000031">
    <property type="entry name" value="Nonribosomal peptide synthase Pes1"/>
    <property type="match status" value="1"/>
</dbReference>
<dbReference type="GeneID" id="19401667"/>
<dbReference type="SUPFAM" id="SSF52777">
    <property type="entry name" value="CoA-dependent acyltransferases"/>
    <property type="match status" value="18"/>
</dbReference>
<protein>
    <recommendedName>
        <fullName evidence="7">Carrier domain-containing protein</fullName>
    </recommendedName>
</protein>
<feature type="domain" description="Carrier" evidence="7">
    <location>
        <begin position="6399"/>
        <end position="6475"/>
    </location>
</feature>
<dbReference type="InterPro" id="IPR042099">
    <property type="entry name" value="ANL_N_sf"/>
</dbReference>
<dbReference type="FunFam" id="3.40.50.980:FF:000001">
    <property type="entry name" value="Non-ribosomal peptide synthetase"/>
    <property type="match status" value="1"/>
</dbReference>
<dbReference type="FunFam" id="3.30.559.30:FF:000005">
    <property type="entry name" value="Nonribosomal peptide synthase Pes1"/>
    <property type="match status" value="2"/>
</dbReference>
<feature type="domain" description="Carrier" evidence="7">
    <location>
        <begin position="5247"/>
        <end position="5323"/>
    </location>
</feature>
<dbReference type="Gene3D" id="3.30.559.10">
    <property type="entry name" value="Chloramphenicol acetyltransferase-like domain"/>
    <property type="match status" value="9"/>
</dbReference>
<evidence type="ECO:0000256" key="5">
    <source>
        <dbReference type="ARBA" id="ARBA00029454"/>
    </source>
</evidence>
<evidence type="ECO:0000256" key="1">
    <source>
        <dbReference type="ARBA" id="ARBA00004685"/>
    </source>
</evidence>
<dbReference type="CDD" id="cd19542">
    <property type="entry name" value="CT_NRPS-like"/>
    <property type="match status" value="4"/>
</dbReference>
<dbReference type="InterPro" id="IPR045851">
    <property type="entry name" value="AMP-bd_C_sf"/>
</dbReference>
<evidence type="ECO:0000313" key="9">
    <source>
        <dbReference type="Proteomes" id="UP000016935"/>
    </source>
</evidence>
<dbReference type="Gene3D" id="3.40.50.12780">
    <property type="entry name" value="N-terminal domain of ligase-like"/>
    <property type="match status" value="4"/>
</dbReference>
<evidence type="ECO:0000256" key="4">
    <source>
        <dbReference type="ARBA" id="ARBA00022598"/>
    </source>
</evidence>
<dbReference type="OrthoDB" id="416786at2759"/>
<dbReference type="Gene3D" id="3.30.300.30">
    <property type="match status" value="4"/>
</dbReference>
<dbReference type="PANTHER" id="PTHR45398">
    <property type="match status" value="1"/>
</dbReference>
<feature type="compositionally biased region" description="Basic and acidic residues" evidence="6">
    <location>
        <begin position="7189"/>
        <end position="7200"/>
    </location>
</feature>
<feature type="compositionally biased region" description="Low complexity" evidence="6">
    <location>
        <begin position="6249"/>
        <end position="6265"/>
    </location>
</feature>
<dbReference type="RefSeq" id="XP_008027194.1">
    <property type="nucleotide sequence ID" value="XM_008029003.1"/>
</dbReference>
<dbReference type="InterPro" id="IPR010071">
    <property type="entry name" value="AA_adenyl_dom"/>
</dbReference>
<dbReference type="InterPro" id="IPR036736">
    <property type="entry name" value="ACP-like_sf"/>
</dbReference>
<feature type="region of interest" description="Disordered" evidence="6">
    <location>
        <begin position="6236"/>
        <end position="6274"/>
    </location>
</feature>
<dbReference type="InterPro" id="IPR020806">
    <property type="entry name" value="PKS_PP-bd"/>
</dbReference>
<feature type="domain" description="Carrier" evidence="7">
    <location>
        <begin position="7067"/>
        <end position="7147"/>
    </location>
</feature>
<comment type="pathway">
    <text evidence="1">Mycotoxin biosynthesis.</text>
</comment>
<dbReference type="FunFam" id="3.30.559.10:FF:000016">
    <property type="entry name" value="Nonribosomal peptide synthase Pes1"/>
    <property type="match status" value="3"/>
</dbReference>
<dbReference type="Proteomes" id="UP000016935">
    <property type="component" value="Unassembled WGS sequence"/>
</dbReference>
<dbReference type="SMART" id="SM00823">
    <property type="entry name" value="PKS_PP"/>
    <property type="match status" value="6"/>
</dbReference>
<feature type="domain" description="Carrier" evidence="7">
    <location>
        <begin position="1531"/>
        <end position="1609"/>
    </location>
</feature>
<organism evidence="8 9">
    <name type="scientific">Exserohilum turcicum (strain 28A)</name>
    <name type="common">Northern leaf blight fungus</name>
    <name type="synonym">Setosphaeria turcica</name>
    <dbReference type="NCBI Taxonomy" id="671987"/>
    <lineage>
        <taxon>Eukaryota</taxon>
        <taxon>Fungi</taxon>
        <taxon>Dikarya</taxon>
        <taxon>Ascomycota</taxon>
        <taxon>Pezizomycotina</taxon>
        <taxon>Dothideomycetes</taxon>
        <taxon>Pleosporomycetidae</taxon>
        <taxon>Pleosporales</taxon>
        <taxon>Pleosporineae</taxon>
        <taxon>Pleosporaceae</taxon>
        <taxon>Exserohilum</taxon>
    </lineage>
</organism>